<dbReference type="InterPro" id="IPR036397">
    <property type="entry name" value="RNaseH_sf"/>
</dbReference>
<dbReference type="PANTHER" id="PTHR37984:SF5">
    <property type="entry name" value="PROTEIN NYNRIN-LIKE"/>
    <property type="match status" value="1"/>
</dbReference>
<name>A0A0K0FTG7_STRVS</name>
<dbReference type="PROSITE" id="PS50879">
    <property type="entry name" value="RNASE_H_1"/>
    <property type="match status" value="1"/>
</dbReference>
<dbReference type="Gene3D" id="3.30.420.10">
    <property type="entry name" value="Ribonuclease H-like superfamily/Ribonuclease H"/>
    <property type="match status" value="2"/>
</dbReference>
<dbReference type="Pfam" id="PF00665">
    <property type="entry name" value="rve"/>
    <property type="match status" value="1"/>
</dbReference>
<dbReference type="InterPro" id="IPR001584">
    <property type="entry name" value="Integrase_cat-core"/>
</dbReference>
<organism evidence="3 4">
    <name type="scientific">Strongyloides venezuelensis</name>
    <name type="common">Threadworm</name>
    <dbReference type="NCBI Taxonomy" id="75913"/>
    <lineage>
        <taxon>Eukaryota</taxon>
        <taxon>Metazoa</taxon>
        <taxon>Ecdysozoa</taxon>
        <taxon>Nematoda</taxon>
        <taxon>Chromadorea</taxon>
        <taxon>Rhabditida</taxon>
        <taxon>Tylenchina</taxon>
        <taxon>Panagrolaimomorpha</taxon>
        <taxon>Strongyloidoidea</taxon>
        <taxon>Strongyloididae</taxon>
        <taxon>Strongyloides</taxon>
    </lineage>
</organism>
<protein>
    <submittedName>
        <fullName evidence="4">Integrase catalytic domain-containing protein</fullName>
    </submittedName>
</protein>
<keyword evidence="3" id="KW-1185">Reference proteome</keyword>
<dbReference type="Pfam" id="PF00075">
    <property type="entry name" value="RNase_H"/>
    <property type="match status" value="1"/>
</dbReference>
<dbReference type="GO" id="GO:0004523">
    <property type="term" value="F:RNA-DNA hybrid ribonuclease activity"/>
    <property type="evidence" value="ECO:0007669"/>
    <property type="project" value="InterPro"/>
</dbReference>
<feature type="domain" description="Integrase catalytic" evidence="2">
    <location>
        <begin position="119"/>
        <end position="299"/>
    </location>
</feature>
<evidence type="ECO:0000313" key="4">
    <source>
        <dbReference type="WBParaSite" id="SVE_1547100.1"/>
    </source>
</evidence>
<dbReference type="InterPro" id="IPR012337">
    <property type="entry name" value="RNaseH-like_sf"/>
</dbReference>
<reference evidence="4" key="2">
    <citation type="submission" date="2015-08" db="UniProtKB">
        <authorList>
            <consortium name="WormBaseParasite"/>
        </authorList>
    </citation>
    <scope>IDENTIFICATION</scope>
</reference>
<dbReference type="Proteomes" id="UP000035680">
    <property type="component" value="Unassembled WGS sequence"/>
</dbReference>
<dbReference type="InterPro" id="IPR002156">
    <property type="entry name" value="RNaseH_domain"/>
</dbReference>
<dbReference type="AlphaFoldDB" id="A0A0K0FTG7"/>
<feature type="domain" description="RNase H type-1" evidence="1">
    <location>
        <begin position="456"/>
        <end position="596"/>
    </location>
</feature>
<dbReference type="GO" id="GO:0015074">
    <property type="term" value="P:DNA integration"/>
    <property type="evidence" value="ECO:0007669"/>
    <property type="project" value="InterPro"/>
</dbReference>
<dbReference type="PROSITE" id="PS50994">
    <property type="entry name" value="INTEGRASE"/>
    <property type="match status" value="1"/>
</dbReference>
<dbReference type="PANTHER" id="PTHR37984">
    <property type="entry name" value="PROTEIN CBG26694"/>
    <property type="match status" value="1"/>
</dbReference>
<reference evidence="3" key="1">
    <citation type="submission" date="2014-07" db="EMBL/GenBank/DDBJ databases">
        <authorList>
            <person name="Martin A.A"/>
            <person name="De Silva N."/>
        </authorList>
    </citation>
    <scope>NUCLEOTIDE SEQUENCE</scope>
</reference>
<accession>A0A0K0FTG7</accession>
<evidence type="ECO:0000259" key="1">
    <source>
        <dbReference type="PROSITE" id="PS50879"/>
    </source>
</evidence>
<dbReference type="GO" id="GO:0003676">
    <property type="term" value="F:nucleic acid binding"/>
    <property type="evidence" value="ECO:0007669"/>
    <property type="project" value="InterPro"/>
</dbReference>
<dbReference type="STRING" id="75913.A0A0K0FTG7"/>
<dbReference type="WBParaSite" id="SVE_1547100.1">
    <property type="protein sequence ID" value="SVE_1547100.1"/>
    <property type="gene ID" value="SVE_1547100"/>
</dbReference>
<sequence length="633" mass="71347">MLNKLRIENHLDESTPICALQELVKDNALELIEVSDIVRSYISDFPATLFCKVVANQDISDIELKQLSFSLRQYINTDSISIDSDGLIKINNKIYIPSSYEDDLLKLLHRYHRSASAMISLCKSQFILENYSTKINNYYQNCSICMINKYLLVITDVFSNFLILYHLPSLSASTLREAFNCIFAQYGKPTILVLDNHPSFAAKEIKQYFLSHSIFIIYAIKYQHHSNGYAENMVGYTKASLTKLIVTENFKSAVNLTMLKNHSSPFHDSIPEELFFKDNNLVSEIILRHTPDIKIINQRGMFKIKPEEKLWKPCLVEQKLGSDTFLVTDDNSSTHLLKSNCVNLNIGPVLRSEVSSPKSSSMSETIYSASSTFSVEENMKKGSAAVISASTVDSQVIIKTSILPGIDEDNSTDIPNDSVMSKPSLFFQSSTPASEKAILSFSTEHQFNDFLTLNPESKSSYVFIDGLTKPYMKAPSTGLGYLVSIDGPIVIGGAIIDPPCTSDMAELKALLHILPFLSEVKKPLLICTDSSYIYNSIAYGWSHRLAIEEHRPHTTEWEAVLRLWKTNFKIVHVESHVRNSTFGIQTADFMARAFSQRFLSVTFFNTNATTTKDALNAARSILLEYEVQFLRKV</sequence>
<dbReference type="SUPFAM" id="SSF53098">
    <property type="entry name" value="Ribonuclease H-like"/>
    <property type="match status" value="2"/>
</dbReference>
<proteinExistence type="predicted"/>
<evidence type="ECO:0000313" key="3">
    <source>
        <dbReference type="Proteomes" id="UP000035680"/>
    </source>
</evidence>
<dbReference type="Gene3D" id="1.10.340.70">
    <property type="match status" value="1"/>
</dbReference>
<dbReference type="InterPro" id="IPR050951">
    <property type="entry name" value="Retrovirus_Pol_polyprotein"/>
</dbReference>
<evidence type="ECO:0000259" key="2">
    <source>
        <dbReference type="PROSITE" id="PS50994"/>
    </source>
</evidence>